<reference evidence="5" key="1">
    <citation type="journal article" date="2014" name="Front. Microbiol.">
        <title>High frequency of phylogenetically diverse reductive dehalogenase-homologous genes in deep subseafloor sedimentary metagenomes.</title>
        <authorList>
            <person name="Kawai M."/>
            <person name="Futagami T."/>
            <person name="Toyoda A."/>
            <person name="Takaki Y."/>
            <person name="Nishi S."/>
            <person name="Hori S."/>
            <person name="Arai W."/>
            <person name="Tsubouchi T."/>
            <person name="Morono Y."/>
            <person name="Uchiyama I."/>
            <person name="Ito T."/>
            <person name="Fujiyama A."/>
            <person name="Inagaki F."/>
            <person name="Takami H."/>
        </authorList>
    </citation>
    <scope>NUCLEOTIDE SEQUENCE</scope>
    <source>
        <strain evidence="5">Expedition CK06-06</strain>
    </source>
</reference>
<evidence type="ECO:0000256" key="3">
    <source>
        <dbReference type="ARBA" id="ARBA00022679"/>
    </source>
</evidence>
<gene>
    <name evidence="5" type="ORF">S03H2_06665</name>
</gene>
<keyword evidence="4" id="KW-0949">S-adenosyl-L-methionine</keyword>
<dbReference type="EC" id="2.1.1.37" evidence="1"/>
<dbReference type="Gene3D" id="3.40.50.150">
    <property type="entry name" value="Vaccinia Virus protein VP39"/>
    <property type="match status" value="1"/>
</dbReference>
<keyword evidence="2" id="KW-0489">Methyltransferase</keyword>
<name>X1DGW2_9ZZZZ</name>
<dbReference type="InterPro" id="IPR029063">
    <property type="entry name" value="SAM-dependent_MTases_sf"/>
</dbReference>
<dbReference type="PROSITE" id="PS51679">
    <property type="entry name" value="SAM_MT_C5"/>
    <property type="match status" value="1"/>
</dbReference>
<evidence type="ECO:0000256" key="1">
    <source>
        <dbReference type="ARBA" id="ARBA00011975"/>
    </source>
</evidence>
<proteinExistence type="predicted"/>
<dbReference type="EMBL" id="BARU01002956">
    <property type="protein sequence ID" value="GAH19422.1"/>
    <property type="molecule type" value="Genomic_DNA"/>
</dbReference>
<dbReference type="SUPFAM" id="SSF53335">
    <property type="entry name" value="S-adenosyl-L-methionine-dependent methyltransferases"/>
    <property type="match status" value="1"/>
</dbReference>
<accession>X1DGW2</accession>
<dbReference type="InterPro" id="IPR001525">
    <property type="entry name" value="C5_MeTfrase"/>
</dbReference>
<evidence type="ECO:0000313" key="5">
    <source>
        <dbReference type="EMBL" id="GAH19422.1"/>
    </source>
</evidence>
<keyword evidence="3" id="KW-0808">Transferase</keyword>
<comment type="caution">
    <text evidence="5">The sequence shown here is derived from an EMBL/GenBank/DDBJ whole genome shotgun (WGS) entry which is preliminary data.</text>
</comment>
<dbReference type="InterPro" id="IPR050390">
    <property type="entry name" value="C5-Methyltransferase"/>
</dbReference>
<organism evidence="5">
    <name type="scientific">marine sediment metagenome</name>
    <dbReference type="NCBI Taxonomy" id="412755"/>
    <lineage>
        <taxon>unclassified sequences</taxon>
        <taxon>metagenomes</taxon>
        <taxon>ecological metagenomes</taxon>
    </lineage>
</organism>
<evidence type="ECO:0000256" key="2">
    <source>
        <dbReference type="ARBA" id="ARBA00022603"/>
    </source>
</evidence>
<dbReference type="GO" id="GO:0003677">
    <property type="term" value="F:DNA binding"/>
    <property type="evidence" value="ECO:0007669"/>
    <property type="project" value="TreeGrafter"/>
</dbReference>
<dbReference type="GO" id="GO:0032259">
    <property type="term" value="P:methylation"/>
    <property type="evidence" value="ECO:0007669"/>
    <property type="project" value="UniProtKB-KW"/>
</dbReference>
<dbReference type="PANTHER" id="PTHR10629:SF52">
    <property type="entry name" value="DNA (CYTOSINE-5)-METHYLTRANSFERASE 1"/>
    <property type="match status" value="1"/>
</dbReference>
<sequence length="247" mass="28995">MENVADLEIFEKGLFVEKLKSEFEDNGYKADWKILTASDFGVPQRRRRFFFIAAQDGLPIFFPKPFITQDAYVNVWDAISDLPELTNGNKVDELSYRKNKNLTPYQTMMRKKTNGRVQNNYVSENSDLVIRRYDHIPQGGNWRNIPEHLMLNYKDKTRCHNYIYRRLREDETSIVITHYRKSMLIHPREDRGLSVREAARIQSFPDHFIFKGPLVSQQQQVANAVPPLLAKAVAHSVKKMLKYNIDE</sequence>
<dbReference type="Pfam" id="PF00145">
    <property type="entry name" value="DNA_methylase"/>
    <property type="match status" value="1"/>
</dbReference>
<protein>
    <recommendedName>
        <fullName evidence="1">DNA (cytosine-5-)-methyltransferase</fullName>
        <ecNumber evidence="1">2.1.1.37</ecNumber>
    </recommendedName>
</protein>
<dbReference type="PANTHER" id="PTHR10629">
    <property type="entry name" value="CYTOSINE-SPECIFIC METHYLTRANSFERASE"/>
    <property type="match status" value="1"/>
</dbReference>
<dbReference type="AlphaFoldDB" id="X1DGW2"/>
<evidence type="ECO:0000256" key="4">
    <source>
        <dbReference type="ARBA" id="ARBA00022691"/>
    </source>
</evidence>
<dbReference type="GO" id="GO:0003886">
    <property type="term" value="F:DNA (cytosine-5-)-methyltransferase activity"/>
    <property type="evidence" value="ECO:0007669"/>
    <property type="project" value="UniProtKB-EC"/>
</dbReference>
<dbReference type="Gene3D" id="3.90.120.10">
    <property type="entry name" value="DNA Methylase, subunit A, domain 2"/>
    <property type="match status" value="1"/>
</dbReference>
<dbReference type="GO" id="GO:0044027">
    <property type="term" value="P:negative regulation of gene expression via chromosomal CpG island methylation"/>
    <property type="evidence" value="ECO:0007669"/>
    <property type="project" value="TreeGrafter"/>
</dbReference>